<dbReference type="EMBL" id="LSSK01001652">
    <property type="protein sequence ID" value="OMH79147.1"/>
    <property type="molecule type" value="Genomic_DNA"/>
</dbReference>
<proteinExistence type="predicted"/>
<organism evidence="2 3">
    <name type="scientific">Zancudomyces culisetae</name>
    <name type="common">Gut fungus</name>
    <name type="synonym">Smittium culisetae</name>
    <dbReference type="NCBI Taxonomy" id="1213189"/>
    <lineage>
        <taxon>Eukaryota</taxon>
        <taxon>Fungi</taxon>
        <taxon>Fungi incertae sedis</taxon>
        <taxon>Zoopagomycota</taxon>
        <taxon>Kickxellomycotina</taxon>
        <taxon>Harpellomycetes</taxon>
        <taxon>Harpellales</taxon>
        <taxon>Legeriomycetaceae</taxon>
        <taxon>Zancudomyces</taxon>
    </lineage>
</organism>
<evidence type="ECO:0000313" key="2">
    <source>
        <dbReference type="EMBL" id="OMH79147.1"/>
    </source>
</evidence>
<sequence>MSTSIEKTPTNHSDAVVTSENFDLKKQEHIAMKAQGGGPQDDLQHTSRIVAIAVVACQGSNEVLEWSLKNFIRKETDLVVLIHVRKESVTSGVKGLAAAYIADGSVDDVHRKDSHSLLKSYGNRLEKEGYHVKAVSVAGDPGYKLCEQLVKIGADELIIGASGMSKLKRAIFGSVTQYCVEHAKCGVLVVKTRHQHGHNCP</sequence>
<accession>A0A1R1PDU5</accession>
<feature type="domain" description="UspA" evidence="1">
    <location>
        <begin position="51"/>
        <end position="191"/>
    </location>
</feature>
<evidence type="ECO:0000313" key="3">
    <source>
        <dbReference type="Proteomes" id="UP000188320"/>
    </source>
</evidence>
<reference evidence="3" key="1">
    <citation type="submission" date="2017-01" db="EMBL/GenBank/DDBJ databases">
        <authorList>
            <person name="Wang Y."/>
            <person name="White M."/>
            <person name="Kvist S."/>
            <person name="Moncalvo J.-M."/>
        </authorList>
    </citation>
    <scope>NUCLEOTIDE SEQUENCE [LARGE SCALE GENOMIC DNA]</scope>
    <source>
        <strain evidence="3">COL-18-3</strain>
    </source>
</reference>
<dbReference type="PANTHER" id="PTHR31964">
    <property type="entry name" value="ADENINE NUCLEOTIDE ALPHA HYDROLASES-LIKE SUPERFAMILY PROTEIN"/>
    <property type="match status" value="1"/>
</dbReference>
<dbReference type="PRINTS" id="PR01438">
    <property type="entry name" value="UNVRSLSTRESS"/>
</dbReference>
<keyword evidence="3" id="KW-1185">Reference proteome</keyword>
<dbReference type="InterPro" id="IPR006015">
    <property type="entry name" value="Universal_stress_UspA"/>
</dbReference>
<dbReference type="SUPFAM" id="SSF52402">
    <property type="entry name" value="Adenine nucleotide alpha hydrolases-like"/>
    <property type="match status" value="1"/>
</dbReference>
<evidence type="ECO:0000259" key="1">
    <source>
        <dbReference type="Pfam" id="PF00582"/>
    </source>
</evidence>
<protein>
    <submittedName>
        <fullName evidence="2">Universal stress protein A-like protein</fullName>
    </submittedName>
</protein>
<dbReference type="PANTHER" id="PTHR31964:SF113">
    <property type="entry name" value="USPA DOMAIN-CONTAINING PROTEIN"/>
    <property type="match status" value="1"/>
</dbReference>
<dbReference type="InterPro" id="IPR006016">
    <property type="entry name" value="UspA"/>
</dbReference>
<dbReference type="Pfam" id="PF00582">
    <property type="entry name" value="Usp"/>
    <property type="match status" value="1"/>
</dbReference>
<dbReference type="InterPro" id="IPR014729">
    <property type="entry name" value="Rossmann-like_a/b/a_fold"/>
</dbReference>
<dbReference type="AlphaFoldDB" id="A0A1R1PDU5"/>
<dbReference type="OrthoDB" id="843225at2759"/>
<dbReference type="Proteomes" id="UP000188320">
    <property type="component" value="Unassembled WGS sequence"/>
</dbReference>
<dbReference type="CDD" id="cd23659">
    <property type="entry name" value="USP_At3g01520-like"/>
    <property type="match status" value="1"/>
</dbReference>
<dbReference type="Gene3D" id="3.40.50.620">
    <property type="entry name" value="HUPs"/>
    <property type="match status" value="1"/>
</dbReference>
<comment type="caution">
    <text evidence="2">The sequence shown here is derived from an EMBL/GenBank/DDBJ whole genome shotgun (WGS) entry which is preliminary data.</text>
</comment>
<gene>
    <name evidence="2" type="ORF">AX774_g7449</name>
</gene>
<name>A0A1R1PDU5_ZANCU</name>